<feature type="compositionally biased region" description="Low complexity" evidence="1">
    <location>
        <begin position="167"/>
        <end position="178"/>
    </location>
</feature>
<gene>
    <name evidence="2" type="ORF">RIF29_03305</name>
</gene>
<organism evidence="2 3">
    <name type="scientific">Crotalaria pallida</name>
    <name type="common">Smooth rattlebox</name>
    <name type="synonym">Crotalaria striata</name>
    <dbReference type="NCBI Taxonomy" id="3830"/>
    <lineage>
        <taxon>Eukaryota</taxon>
        <taxon>Viridiplantae</taxon>
        <taxon>Streptophyta</taxon>
        <taxon>Embryophyta</taxon>
        <taxon>Tracheophyta</taxon>
        <taxon>Spermatophyta</taxon>
        <taxon>Magnoliopsida</taxon>
        <taxon>eudicotyledons</taxon>
        <taxon>Gunneridae</taxon>
        <taxon>Pentapetalae</taxon>
        <taxon>rosids</taxon>
        <taxon>fabids</taxon>
        <taxon>Fabales</taxon>
        <taxon>Fabaceae</taxon>
        <taxon>Papilionoideae</taxon>
        <taxon>50 kb inversion clade</taxon>
        <taxon>genistoids sensu lato</taxon>
        <taxon>core genistoids</taxon>
        <taxon>Crotalarieae</taxon>
        <taxon>Crotalaria</taxon>
    </lineage>
</organism>
<evidence type="ECO:0000313" key="2">
    <source>
        <dbReference type="EMBL" id="KAK7289571.1"/>
    </source>
</evidence>
<dbReference type="Proteomes" id="UP001372338">
    <property type="component" value="Unassembled WGS sequence"/>
</dbReference>
<sequence>MWYKGWRNEVKQLRDDKGALQIAKIARSKGAAHLYLLHPVSQPDVVRSLPCANYDAETDIRPVEIAETDIVGEEGSQAPNRVETADVLFDNEAEEDGTNYDSDDSALKFRFNDSDDDIIEEDFFGNLHPNLDANIDANLDPNPTANPSANPSPNPTTNIAAIPDPNPTANPAGNPANNSMRIGG</sequence>
<comment type="caution">
    <text evidence="2">The sequence shown here is derived from an EMBL/GenBank/DDBJ whole genome shotgun (WGS) entry which is preliminary data.</text>
</comment>
<dbReference type="EMBL" id="JAYWIO010000001">
    <property type="protein sequence ID" value="KAK7289571.1"/>
    <property type="molecule type" value="Genomic_DNA"/>
</dbReference>
<feature type="compositionally biased region" description="Low complexity" evidence="1">
    <location>
        <begin position="141"/>
        <end position="158"/>
    </location>
</feature>
<protein>
    <submittedName>
        <fullName evidence="2">Uncharacterized protein</fullName>
    </submittedName>
</protein>
<name>A0AAN9J0U0_CROPI</name>
<evidence type="ECO:0000313" key="3">
    <source>
        <dbReference type="Proteomes" id="UP001372338"/>
    </source>
</evidence>
<keyword evidence="3" id="KW-1185">Reference proteome</keyword>
<evidence type="ECO:0000256" key="1">
    <source>
        <dbReference type="SAM" id="MobiDB-lite"/>
    </source>
</evidence>
<dbReference type="AlphaFoldDB" id="A0AAN9J0U0"/>
<accession>A0AAN9J0U0</accession>
<feature type="region of interest" description="Disordered" evidence="1">
    <location>
        <begin position="134"/>
        <end position="184"/>
    </location>
</feature>
<reference evidence="2 3" key="1">
    <citation type="submission" date="2024-01" db="EMBL/GenBank/DDBJ databases">
        <title>The genomes of 5 underutilized Papilionoideae crops provide insights into root nodulation and disease resistanc.</title>
        <authorList>
            <person name="Yuan L."/>
        </authorList>
    </citation>
    <scope>NUCLEOTIDE SEQUENCE [LARGE SCALE GENOMIC DNA]</scope>
    <source>
        <strain evidence="2">ZHUSHIDOU_FW_LH</strain>
        <tissue evidence="2">Leaf</tissue>
    </source>
</reference>
<proteinExistence type="predicted"/>